<feature type="binding site" evidence="3">
    <location>
        <begin position="268"/>
        <end position="269"/>
    </location>
    <ligand>
        <name>phosphoenolpyruvate</name>
        <dbReference type="ChEBI" id="CHEBI:58702"/>
    </ligand>
</feature>
<evidence type="ECO:0000256" key="2">
    <source>
        <dbReference type="ARBA" id="ARBA00022679"/>
    </source>
</evidence>
<name>A0L7H8_MAGMM</name>
<feature type="compositionally biased region" description="Polar residues" evidence="5">
    <location>
        <begin position="118"/>
        <end position="130"/>
    </location>
</feature>
<reference evidence="6 7" key="2">
    <citation type="journal article" date="2012" name="Int. J. Syst. Evol. Microbiol.">
        <title>Magnetococcus marinus gen. nov., sp. nov., a marine, magnetotactic bacterium that represents a novel lineage (Magnetococcaceae fam. nov.; Magnetococcales ord. nov.) at the base of the Alphaproteobacteria.</title>
        <authorList>
            <person name="Bazylinski D.A."/>
            <person name="Williams T.J."/>
            <person name="Lefevre C.T."/>
            <person name="Berg R.J."/>
            <person name="Zhang C.L."/>
            <person name="Bowser S.S."/>
            <person name="Dean A.J."/>
            <person name="Beveridge T.J."/>
        </authorList>
    </citation>
    <scope>NUCLEOTIDE SEQUENCE [LARGE SCALE GENOMIC DNA]</scope>
    <source>
        <strain evidence="7">ATCC BAA-1437 / JCM 17883 / MC-1</strain>
    </source>
</reference>
<dbReference type="InterPro" id="IPR013785">
    <property type="entry name" value="Aldolase_TIM"/>
</dbReference>
<protein>
    <recommendedName>
        <fullName evidence="4">Phospho-2-dehydro-3-deoxyheptonate aldolase</fullName>
        <ecNumber evidence="4">2.5.1.54</ecNumber>
    </recommendedName>
</protein>
<evidence type="ECO:0000256" key="4">
    <source>
        <dbReference type="RuleBase" id="RU363071"/>
    </source>
</evidence>
<keyword evidence="3" id="KW-0464">Manganese</keyword>
<sequence length="450" mass="50160">MSNPWQPDSWRKFNALQQPEWPNQDELQQVCKNLSSYPPLVFAGEVRSLSGHLKRVANGKAFLLQGGDCAESFGEFNANAIRDKLKILLQMAVILTYGGGRPIVKVGRIAGQFAKPRSSPTETQGDQTLPSFRGEMVNDPDFSESSRNPEPNRLERVYFQSASTLNLLRAFTSGGFADLHSLNNWTRDFVSNSPQGKRYAEIADKLTDALKFMDTVGINSTNTPVLHEVEYFTSHEALILDYEQALTREDSLTNEYYCCSAHMLWIGERTRQLDGAHVEFLRGVKNPIGVKLGPSATAEDALRLCDALNPQNIPGRLTFITRFGHNKVEENLPKLIRSIKQAGRSVIWSCDPMHGNTFTASSGYKTRNVDHVMSEIRSFFAVHKAEGTCPGGVHFELTGDAVTECVGGSHQVTEAHLPERYETTCDPRLNATQSLDIAFLITETLQDFKK</sequence>
<keyword evidence="2 4" id="KW-0808">Transferase</keyword>
<dbReference type="HOGENOM" id="CLU_026885_0_1_5"/>
<feature type="binding site" evidence="3">
    <location>
        <position position="354"/>
    </location>
    <ligand>
        <name>Mn(2+)</name>
        <dbReference type="ChEBI" id="CHEBI:29035"/>
    </ligand>
</feature>
<dbReference type="KEGG" id="mgm:Mmc1_1410"/>
<dbReference type="InterPro" id="IPR002480">
    <property type="entry name" value="DAHP_synth_2"/>
</dbReference>
<comment type="cofactor">
    <cofactor evidence="3">
        <name>Mn(2+)</name>
        <dbReference type="ChEBI" id="CHEBI:29035"/>
    </cofactor>
    <cofactor evidence="3">
        <name>Co(2+)</name>
        <dbReference type="ChEBI" id="CHEBI:48828"/>
    </cofactor>
    <cofactor evidence="3">
        <name>Cd(2+)</name>
        <dbReference type="ChEBI" id="CHEBI:48775"/>
    </cofactor>
    <text evidence="3">Binds 1 divalent cation per subunit. The enzyme is active with manganese, cobalt or cadmium ions.</text>
</comment>
<dbReference type="GO" id="GO:0009073">
    <property type="term" value="P:aromatic amino acid family biosynthetic process"/>
    <property type="evidence" value="ECO:0007669"/>
    <property type="project" value="InterPro"/>
</dbReference>
<dbReference type="RefSeq" id="WP_011713074.1">
    <property type="nucleotide sequence ID" value="NC_008576.1"/>
</dbReference>
<feature type="region of interest" description="Disordered" evidence="5">
    <location>
        <begin position="115"/>
        <end position="150"/>
    </location>
</feature>
<dbReference type="SUPFAM" id="SSF51569">
    <property type="entry name" value="Aldolase"/>
    <property type="match status" value="1"/>
</dbReference>
<dbReference type="Proteomes" id="UP000002586">
    <property type="component" value="Chromosome"/>
</dbReference>
<dbReference type="AlphaFoldDB" id="A0L7H8"/>
<feature type="binding site" evidence="3">
    <location>
        <position position="69"/>
    </location>
    <ligand>
        <name>Mn(2+)</name>
        <dbReference type="ChEBI" id="CHEBI:29035"/>
    </ligand>
</feature>
<dbReference type="Pfam" id="PF01474">
    <property type="entry name" value="DAHP_synth_2"/>
    <property type="match status" value="1"/>
</dbReference>
<keyword evidence="3" id="KW-0104">Cadmium</keyword>
<reference evidence="7" key="1">
    <citation type="journal article" date="2009" name="Appl. Environ. Microbiol.">
        <title>Complete genome sequence of the chemolithoautotrophic marine magnetotactic coccus strain MC-1.</title>
        <authorList>
            <person name="Schubbe S."/>
            <person name="Williams T.J."/>
            <person name="Xie G."/>
            <person name="Kiss H.E."/>
            <person name="Brettin T.S."/>
            <person name="Martinez D."/>
            <person name="Ross C.A."/>
            <person name="Schuler D."/>
            <person name="Cox B.L."/>
            <person name="Nealson K.H."/>
            <person name="Bazylinski D.A."/>
        </authorList>
    </citation>
    <scope>NUCLEOTIDE SEQUENCE [LARGE SCALE GENOMIC DNA]</scope>
    <source>
        <strain evidence="7">ATCC BAA-1437 / JCM 17883 / MC-1</strain>
    </source>
</reference>
<dbReference type="Gene3D" id="3.20.20.70">
    <property type="entry name" value="Aldolase class I"/>
    <property type="match status" value="1"/>
</dbReference>
<feature type="binding site" evidence="3">
    <location>
        <position position="108"/>
    </location>
    <ligand>
        <name>phosphoenolpyruvate</name>
        <dbReference type="ChEBI" id="CHEBI:58702"/>
    </ligand>
</feature>
<dbReference type="STRING" id="156889.Mmc1_1410"/>
<feature type="binding site" evidence="3">
    <location>
        <position position="426"/>
    </location>
    <ligand>
        <name>Mn(2+)</name>
        <dbReference type="ChEBI" id="CHEBI:29035"/>
    </ligand>
</feature>
<evidence type="ECO:0000313" key="7">
    <source>
        <dbReference type="Proteomes" id="UP000002586"/>
    </source>
</evidence>
<comment type="catalytic activity">
    <reaction evidence="4">
        <text>D-erythrose 4-phosphate + phosphoenolpyruvate + H2O = 7-phospho-2-dehydro-3-deoxy-D-arabino-heptonate + phosphate</text>
        <dbReference type="Rhea" id="RHEA:14717"/>
        <dbReference type="ChEBI" id="CHEBI:15377"/>
        <dbReference type="ChEBI" id="CHEBI:16897"/>
        <dbReference type="ChEBI" id="CHEBI:43474"/>
        <dbReference type="ChEBI" id="CHEBI:58394"/>
        <dbReference type="ChEBI" id="CHEBI:58702"/>
        <dbReference type="EC" id="2.5.1.54"/>
    </reaction>
</comment>
<feature type="binding site" evidence="3">
    <location>
        <position position="396"/>
    </location>
    <ligand>
        <name>Mn(2+)</name>
        <dbReference type="ChEBI" id="CHEBI:29035"/>
    </ligand>
</feature>
<dbReference type="NCBIfam" id="TIGR01358">
    <property type="entry name" value="DAHP_synth_II"/>
    <property type="match status" value="1"/>
</dbReference>
<gene>
    <name evidence="6" type="ordered locus">Mmc1_1410</name>
</gene>
<keyword evidence="7" id="KW-1185">Reference proteome</keyword>
<comment type="similarity">
    <text evidence="1 4">Belongs to the class-II DAHP synthase family.</text>
</comment>
<dbReference type="OrthoDB" id="9766852at2"/>
<dbReference type="PANTHER" id="PTHR21337">
    <property type="entry name" value="PHOSPHO-2-DEHYDRO-3-DEOXYHEPTONATE ALDOLASE 1, 2"/>
    <property type="match status" value="1"/>
</dbReference>
<dbReference type="GO" id="GO:0003849">
    <property type="term" value="F:3-deoxy-7-phosphoheptulonate synthase activity"/>
    <property type="evidence" value="ECO:0007669"/>
    <property type="project" value="UniProtKB-EC"/>
</dbReference>
<feature type="binding site" evidence="3">
    <location>
        <position position="322"/>
    </location>
    <ligand>
        <name>phosphoenolpyruvate</name>
        <dbReference type="ChEBI" id="CHEBI:58702"/>
    </ligand>
</feature>
<proteinExistence type="inferred from homology"/>
<dbReference type="EMBL" id="CP000471">
    <property type="protein sequence ID" value="ABK43921.1"/>
    <property type="molecule type" value="Genomic_DNA"/>
</dbReference>
<evidence type="ECO:0000313" key="6">
    <source>
        <dbReference type="EMBL" id="ABK43921.1"/>
    </source>
</evidence>
<feature type="binding site" evidence="3">
    <location>
        <position position="291"/>
    </location>
    <ligand>
        <name>phosphoenolpyruvate</name>
        <dbReference type="ChEBI" id="CHEBI:58702"/>
    </ligand>
</feature>
<dbReference type="PANTHER" id="PTHR21337:SF0">
    <property type="entry name" value="PHOSPHO-2-DEHYDRO-3-DEOXYHEPTONATE ALDOLASE"/>
    <property type="match status" value="1"/>
</dbReference>
<keyword evidence="3" id="KW-0170">Cobalt</keyword>
<evidence type="ECO:0000256" key="5">
    <source>
        <dbReference type="SAM" id="MobiDB-lite"/>
    </source>
</evidence>
<accession>A0L7H8</accession>
<dbReference type="eggNOG" id="COG3200">
    <property type="taxonomic scope" value="Bacteria"/>
</dbReference>
<evidence type="ECO:0000256" key="1">
    <source>
        <dbReference type="ARBA" id="ARBA00008911"/>
    </source>
</evidence>
<dbReference type="EC" id="2.5.1.54" evidence="4"/>
<organism evidence="6 7">
    <name type="scientific">Magnetococcus marinus (strain ATCC BAA-1437 / JCM 17883 / MC-1)</name>
    <dbReference type="NCBI Taxonomy" id="156889"/>
    <lineage>
        <taxon>Bacteria</taxon>
        <taxon>Pseudomonadati</taxon>
        <taxon>Pseudomonadota</taxon>
        <taxon>Magnetococcia</taxon>
        <taxon>Magnetococcales</taxon>
        <taxon>Magnetococcaceae</taxon>
        <taxon>Magnetococcus</taxon>
    </lineage>
</organism>
<evidence type="ECO:0000256" key="3">
    <source>
        <dbReference type="PIRSR" id="PIRSR602480-1"/>
    </source>
</evidence>